<comment type="caution">
    <text evidence="2">The sequence shown here is derived from an EMBL/GenBank/DDBJ whole genome shotgun (WGS) entry which is preliminary data.</text>
</comment>
<gene>
    <name evidence="2" type="ORF">LRX75_19270</name>
</gene>
<protein>
    <recommendedName>
        <fullName evidence="4">DUF995 domain-containing protein</fullName>
    </recommendedName>
</protein>
<sequence>MNKAIILLALVFAGSPASAAEERAATKAEIEKIAVGKTVNGRMTYGKDGSYAYAGGGKGKYTISAGKICVKFTGGGSRCDRIVTDGKTYTLINQKGERYPYGR</sequence>
<reference evidence="2" key="1">
    <citation type="submission" date="2021-12" db="EMBL/GenBank/DDBJ databases">
        <authorList>
            <person name="Li Y."/>
        </authorList>
    </citation>
    <scope>NUCLEOTIDE SEQUENCE</scope>
    <source>
        <strain evidence="2">DKSPLA3</strain>
    </source>
</reference>
<dbReference type="RefSeq" id="WP_231816271.1">
    <property type="nucleotide sequence ID" value="NZ_JAJOZR010000013.1"/>
</dbReference>
<evidence type="ECO:0000256" key="1">
    <source>
        <dbReference type="SAM" id="SignalP"/>
    </source>
</evidence>
<feature type="chain" id="PRO_5040998214" description="DUF995 domain-containing protein" evidence="1">
    <location>
        <begin position="20"/>
        <end position="103"/>
    </location>
</feature>
<evidence type="ECO:0000313" key="2">
    <source>
        <dbReference type="EMBL" id="MCD7111181.1"/>
    </source>
</evidence>
<feature type="signal peptide" evidence="1">
    <location>
        <begin position="1"/>
        <end position="19"/>
    </location>
</feature>
<dbReference type="EMBL" id="JAJOZR010000013">
    <property type="protein sequence ID" value="MCD7111181.1"/>
    <property type="molecule type" value="Genomic_DNA"/>
</dbReference>
<accession>A0A9X1NWF8</accession>
<evidence type="ECO:0008006" key="4">
    <source>
        <dbReference type="Google" id="ProtNLM"/>
    </source>
</evidence>
<organism evidence="2 3">
    <name type="scientific">Rhizobium quercicola</name>
    <dbReference type="NCBI Taxonomy" id="2901226"/>
    <lineage>
        <taxon>Bacteria</taxon>
        <taxon>Pseudomonadati</taxon>
        <taxon>Pseudomonadota</taxon>
        <taxon>Alphaproteobacteria</taxon>
        <taxon>Hyphomicrobiales</taxon>
        <taxon>Rhizobiaceae</taxon>
        <taxon>Rhizobium/Agrobacterium group</taxon>
        <taxon>Rhizobium</taxon>
    </lineage>
</organism>
<proteinExistence type="predicted"/>
<dbReference type="Proteomes" id="UP001139089">
    <property type="component" value="Unassembled WGS sequence"/>
</dbReference>
<name>A0A9X1NWF8_9HYPH</name>
<dbReference type="AlphaFoldDB" id="A0A9X1NWF8"/>
<keyword evidence="3" id="KW-1185">Reference proteome</keyword>
<evidence type="ECO:0000313" key="3">
    <source>
        <dbReference type="Proteomes" id="UP001139089"/>
    </source>
</evidence>
<keyword evidence="1" id="KW-0732">Signal</keyword>